<dbReference type="InterPro" id="IPR017871">
    <property type="entry name" value="ABC_transporter-like_CS"/>
</dbReference>
<keyword evidence="2" id="KW-0813">Transport</keyword>
<dbReference type="EMBL" id="CAID01000006">
    <property type="protein sequence ID" value="CAL53432.1"/>
    <property type="molecule type" value="Genomic_DNA"/>
</dbReference>
<dbReference type="Pfam" id="PF00005">
    <property type="entry name" value="ABC_tran"/>
    <property type="match status" value="1"/>
</dbReference>
<feature type="transmembrane region" description="Helical" evidence="8">
    <location>
        <begin position="542"/>
        <end position="562"/>
    </location>
</feature>
<evidence type="ECO:0000256" key="7">
    <source>
        <dbReference type="ARBA" id="ARBA00023136"/>
    </source>
</evidence>
<feature type="transmembrane region" description="Helical" evidence="8">
    <location>
        <begin position="486"/>
        <end position="506"/>
    </location>
</feature>
<dbReference type="SMART" id="SM00382">
    <property type="entry name" value="AAA"/>
    <property type="match status" value="1"/>
</dbReference>
<feature type="transmembrane region" description="Helical" evidence="8">
    <location>
        <begin position="513"/>
        <end position="536"/>
    </location>
</feature>
<evidence type="ECO:0000313" key="10">
    <source>
        <dbReference type="EMBL" id="CAL53432.1"/>
    </source>
</evidence>
<dbReference type="InterPro" id="IPR003439">
    <property type="entry name" value="ABC_transporter-like_ATP-bd"/>
</dbReference>
<evidence type="ECO:0000256" key="2">
    <source>
        <dbReference type="ARBA" id="ARBA00022448"/>
    </source>
</evidence>
<dbReference type="Proteomes" id="UP000009170">
    <property type="component" value="Unassembled WGS sequence"/>
</dbReference>
<dbReference type="EMBL" id="KZ155774">
    <property type="protein sequence ID" value="OUS48531.1"/>
    <property type="molecule type" value="Genomic_DNA"/>
</dbReference>
<dbReference type="KEGG" id="ota:OT_ostta06g01550"/>
<dbReference type="PROSITE" id="PS50893">
    <property type="entry name" value="ABC_TRANSPORTER_2"/>
    <property type="match status" value="1"/>
</dbReference>
<evidence type="ECO:0000256" key="1">
    <source>
        <dbReference type="ARBA" id="ARBA00004141"/>
    </source>
</evidence>
<dbReference type="GO" id="GO:0016887">
    <property type="term" value="F:ATP hydrolysis activity"/>
    <property type="evidence" value="ECO:0007669"/>
    <property type="project" value="InterPro"/>
</dbReference>
<protein>
    <submittedName>
        <fullName evidence="10">ABC transporter, conserved site</fullName>
    </submittedName>
    <submittedName>
        <fullName evidence="11">Putative ABC transporter</fullName>
    </submittedName>
</protein>
<dbReference type="GeneID" id="9833349"/>
<sequence>MGGAQSTKKHDIIRVLTSETTLDEEDVVIARVDDLEIGKRGEDETGQRSDSATASKRNGITIALDGVGNEMKLSNTSLKTILSDVSGVIESGSMAAVMGPSGAGKTTLLDLISQRKTEGIIHGRVLFDGVVPTLSAIKKYTAYVPQTEAFFGPATVYETVLFAAMIKLPGTSREDIEQKFEMVEHVIDQMGLSKCRDTKVGNHVIRGISGGEQKRLAVASALCTSNPRAMFLDEPTSGLDSTMAAEVIKSLSRLNREDGRTLIVTIHQPSMHVFQHFTKLCLLQDGKLAYFGKAGHNPMEFFVAQGFPYEPGFNIAEYFIDTISVSDHGCTAYYQSSALSRENLAKVAEITSLNLPMNAMTINTESSANGKGKDSPYAHDSLTELRIMLRFKDAPRWRDGMFWFTRLGLYSILACLLSAFFYQQKHTPSGLLNINGIAFIAIILPTFMAQVHVEELKFERELYTRHFHDSYYRPSNFIASKIIGELPMTVITAVSFSSILHWAVGFNSEPEAFFFFCLVNFVTFTIAQLIGCTVSATLPGDVGPASVLPMFSTLNMLVGGFFIRASTIHDAWQWLYRVSFIQWAWSAVMVNEYTNGDGTPRQFYDHCGSPTGGLDELIEQISLPESSLRLLRLFFTRQTECDPISGDSVLRTFSLEDRNRWMSLLYASISIPVYLITFYFGVSRVRHEKR</sequence>
<evidence type="ECO:0000256" key="3">
    <source>
        <dbReference type="ARBA" id="ARBA00022692"/>
    </source>
</evidence>
<keyword evidence="3 8" id="KW-0812">Transmembrane</keyword>
<keyword evidence="12" id="KW-1185">Reference proteome</keyword>
<reference evidence="10" key="2">
    <citation type="journal article" date="2014" name="BMC Genomics">
        <title>An improved genome of the model marine alga Ostreococcus tauri unfolds by assessing Illumina de novo assemblies.</title>
        <authorList>
            <person name="Blanc-Mathieu R."/>
            <person name="Verhelst B."/>
            <person name="Derelle E."/>
            <person name="Rombauts S."/>
            <person name="Bouget F.Y."/>
            <person name="Carre I."/>
            <person name="Chateau A."/>
            <person name="Eyre-Walker A."/>
            <person name="Grimsley N."/>
            <person name="Moreau H."/>
            <person name="Piegu B."/>
            <person name="Rivals E."/>
            <person name="Schackwitz W."/>
            <person name="Van de Peer Y."/>
            <person name="Piganeau G."/>
        </authorList>
    </citation>
    <scope>NUCLEOTIDE SEQUENCE</scope>
    <source>
        <strain evidence="10">RCC4221</strain>
    </source>
</reference>
<name>Q017H9_OSTTA</name>
<dbReference type="OMA" id="RDANQTE"/>
<reference evidence="10 12" key="1">
    <citation type="journal article" date="2006" name="Proc. Natl. Acad. Sci. U.S.A.">
        <title>Genome analysis of the smallest free-living eukaryote Ostreococcus tauri unveils many unique features.</title>
        <authorList>
            <person name="Derelle E."/>
            <person name="Ferraz C."/>
            <person name="Rombauts S."/>
            <person name="Rouze P."/>
            <person name="Worden A.Z."/>
            <person name="Robbens S."/>
            <person name="Partensky F."/>
            <person name="Degroeve S."/>
            <person name="Echeynie S."/>
            <person name="Cooke R."/>
            <person name="Saeys Y."/>
            <person name="Wuyts J."/>
            <person name="Jabbari K."/>
            <person name="Bowler C."/>
            <person name="Panaud O."/>
            <person name="Piegu B."/>
            <person name="Ball S.G."/>
            <person name="Ral J.-P."/>
            <person name="Bouget F.-Y."/>
            <person name="Piganeau G."/>
            <person name="De Baets B."/>
            <person name="Picard A."/>
            <person name="Delseny M."/>
            <person name="Demaille J."/>
            <person name="Van de Peer Y."/>
            <person name="Moreau H."/>
        </authorList>
    </citation>
    <scope>NUCLEOTIDE SEQUENCE [LARGE SCALE GENOMIC DNA]</scope>
    <source>
        <strain evidence="10 12">OTTH0595</strain>
    </source>
</reference>
<feature type="domain" description="ABC transporter" evidence="9">
    <location>
        <begin position="62"/>
        <end position="310"/>
    </location>
</feature>
<dbReference type="GO" id="GO:0005524">
    <property type="term" value="F:ATP binding"/>
    <property type="evidence" value="ECO:0007669"/>
    <property type="project" value="UniProtKB-KW"/>
</dbReference>
<keyword evidence="6 8" id="KW-1133">Transmembrane helix</keyword>
<comment type="subcellular location">
    <subcellularLocation>
        <location evidence="1">Membrane</location>
        <topology evidence="1">Multi-pass membrane protein</topology>
    </subcellularLocation>
</comment>
<dbReference type="PANTHER" id="PTHR48041">
    <property type="entry name" value="ABC TRANSPORTER G FAMILY MEMBER 28"/>
    <property type="match status" value="1"/>
</dbReference>
<feature type="transmembrane region" description="Helical" evidence="8">
    <location>
        <begin position="434"/>
        <end position="453"/>
    </location>
</feature>
<dbReference type="Proteomes" id="UP000195557">
    <property type="component" value="Unassembled WGS sequence"/>
</dbReference>
<dbReference type="InterPro" id="IPR050352">
    <property type="entry name" value="ABCG_transporters"/>
</dbReference>
<dbReference type="InterPro" id="IPR027417">
    <property type="entry name" value="P-loop_NTPase"/>
</dbReference>
<dbReference type="AlphaFoldDB" id="Q017H9"/>
<keyword evidence="7 8" id="KW-0472">Membrane</keyword>
<proteinExistence type="predicted"/>
<evidence type="ECO:0000313" key="11">
    <source>
        <dbReference type="EMBL" id="OUS48531.1"/>
    </source>
</evidence>
<evidence type="ECO:0000259" key="9">
    <source>
        <dbReference type="PROSITE" id="PS50893"/>
    </source>
</evidence>
<dbReference type="InParanoid" id="Q017H9"/>
<keyword evidence="4" id="KW-0547">Nucleotide-binding</keyword>
<dbReference type="OrthoDB" id="66620at2759"/>
<evidence type="ECO:0000256" key="6">
    <source>
        <dbReference type="ARBA" id="ARBA00022989"/>
    </source>
</evidence>
<feature type="transmembrane region" description="Helical" evidence="8">
    <location>
        <begin position="661"/>
        <end position="682"/>
    </location>
</feature>
<accession>Q017H9</accession>
<dbReference type="Pfam" id="PF01061">
    <property type="entry name" value="ABC2_membrane"/>
    <property type="match status" value="1"/>
</dbReference>
<feature type="transmembrane region" description="Helical" evidence="8">
    <location>
        <begin position="401"/>
        <end position="422"/>
    </location>
</feature>
<dbReference type="PANTHER" id="PTHR48041:SF139">
    <property type="entry name" value="PROTEIN SCARLET"/>
    <property type="match status" value="1"/>
</dbReference>
<dbReference type="GO" id="GO:0140359">
    <property type="term" value="F:ABC-type transporter activity"/>
    <property type="evidence" value="ECO:0007669"/>
    <property type="project" value="InterPro"/>
</dbReference>
<dbReference type="InterPro" id="IPR003593">
    <property type="entry name" value="AAA+_ATPase"/>
</dbReference>
<gene>
    <name evidence="11" type="ORF">BE221DRAFT_210953</name>
    <name evidence="10" type="ORF">OT_ostta06g01550</name>
</gene>
<dbReference type="Gene3D" id="3.40.50.300">
    <property type="entry name" value="P-loop containing nucleotide triphosphate hydrolases"/>
    <property type="match status" value="1"/>
</dbReference>
<organism evidence="10 12">
    <name type="scientific">Ostreococcus tauri</name>
    <name type="common">Marine green alga</name>
    <dbReference type="NCBI Taxonomy" id="70448"/>
    <lineage>
        <taxon>Eukaryota</taxon>
        <taxon>Viridiplantae</taxon>
        <taxon>Chlorophyta</taxon>
        <taxon>Mamiellophyceae</taxon>
        <taxon>Mamiellales</taxon>
        <taxon>Bathycoccaceae</taxon>
        <taxon>Ostreococcus</taxon>
    </lineage>
</organism>
<evidence type="ECO:0000256" key="5">
    <source>
        <dbReference type="ARBA" id="ARBA00022840"/>
    </source>
</evidence>
<evidence type="ECO:0000256" key="4">
    <source>
        <dbReference type="ARBA" id="ARBA00022741"/>
    </source>
</evidence>
<dbReference type="InterPro" id="IPR013525">
    <property type="entry name" value="ABC2_TM"/>
</dbReference>
<dbReference type="SUPFAM" id="SSF52540">
    <property type="entry name" value="P-loop containing nucleoside triphosphate hydrolases"/>
    <property type="match status" value="1"/>
</dbReference>
<dbReference type="RefSeq" id="XP_003079786.1">
    <property type="nucleotide sequence ID" value="XM_003079738.1"/>
</dbReference>
<reference evidence="11" key="3">
    <citation type="submission" date="2017-04" db="EMBL/GenBank/DDBJ databases">
        <title>Population genomics of picophytoplankton unveils novel chromosome hypervariability.</title>
        <authorList>
            <consortium name="DOE Joint Genome Institute"/>
            <person name="Blanc-Mathieu R."/>
            <person name="Krasovec M."/>
            <person name="Hebrard M."/>
            <person name="Yau S."/>
            <person name="Desgranges E."/>
            <person name="Martin J."/>
            <person name="Schackwitz W."/>
            <person name="Kuo A."/>
            <person name="Salin G."/>
            <person name="Donnadieu C."/>
            <person name="Desdevises Y."/>
            <person name="Sanchez-Ferandin S."/>
            <person name="Moreau H."/>
            <person name="Rivals E."/>
            <person name="Grigoriev I.V."/>
            <person name="Grimsley N."/>
            <person name="Eyre-Walker A."/>
            <person name="Piganeau G."/>
        </authorList>
    </citation>
    <scope>NUCLEOTIDE SEQUENCE [LARGE SCALE GENOMIC DNA]</scope>
    <source>
        <strain evidence="11">RCC 1115</strain>
    </source>
</reference>
<accession>A0A454Y178</accession>
<dbReference type="GO" id="GO:0005886">
    <property type="term" value="C:plasma membrane"/>
    <property type="evidence" value="ECO:0007669"/>
    <property type="project" value="TreeGrafter"/>
</dbReference>
<dbReference type="FunCoup" id="Q017H9">
    <property type="interactions" value="20"/>
</dbReference>
<evidence type="ECO:0000313" key="12">
    <source>
        <dbReference type="Proteomes" id="UP000009170"/>
    </source>
</evidence>
<evidence type="ECO:0000256" key="8">
    <source>
        <dbReference type="SAM" id="Phobius"/>
    </source>
</evidence>
<dbReference type="STRING" id="70448.Q017H9"/>
<dbReference type="PROSITE" id="PS00211">
    <property type="entry name" value="ABC_TRANSPORTER_1"/>
    <property type="match status" value="1"/>
</dbReference>
<keyword evidence="5" id="KW-0067">ATP-binding</keyword>
<accession>A0A1Y5IG97</accession>